<gene>
    <name evidence="1" type="ORF">ABDK96_01975</name>
</gene>
<accession>A0ABV0IG03</accession>
<evidence type="ECO:0000313" key="1">
    <source>
        <dbReference type="EMBL" id="MEO9246445.1"/>
    </source>
</evidence>
<comment type="caution">
    <text evidence="1">The sequence shown here is derived from an EMBL/GenBank/DDBJ whole genome shotgun (WGS) entry which is preliminary data.</text>
</comment>
<dbReference type="Proteomes" id="UP001484097">
    <property type="component" value="Unassembled WGS sequence"/>
</dbReference>
<keyword evidence="2" id="KW-1185">Reference proteome</keyword>
<sequence>MSGTFGHTRHLVARKEHRCEECGRKIAPGEKYDRHAGKWEGDFFTNVACGHCATLRRMANDVDDFYFECYFGGLGEWVSESYPEANAGDFTADLWLARAVRDFRSNWRKSDGTLLDLPDTWLEATA</sequence>
<dbReference type="RefSeq" id="WP_347918482.1">
    <property type="nucleotide sequence ID" value="NZ_JBDXMX010000001.1"/>
</dbReference>
<protein>
    <submittedName>
        <fullName evidence="1">Uncharacterized protein</fullName>
    </submittedName>
</protein>
<name>A0ABV0IG03_9MICC</name>
<reference evidence="1 2" key="1">
    <citation type="submission" date="2024-05" db="EMBL/GenBank/DDBJ databases">
        <authorList>
            <person name="Yi C."/>
        </authorList>
    </citation>
    <scope>NUCLEOTIDE SEQUENCE [LARGE SCALE GENOMIC DNA]</scope>
    <source>
        <strain evidence="1 2">XS13</strain>
    </source>
</reference>
<dbReference type="EMBL" id="JBDXMX010000001">
    <property type="protein sequence ID" value="MEO9246445.1"/>
    <property type="molecule type" value="Genomic_DNA"/>
</dbReference>
<evidence type="ECO:0000313" key="2">
    <source>
        <dbReference type="Proteomes" id="UP001484097"/>
    </source>
</evidence>
<proteinExistence type="predicted"/>
<organism evidence="1 2">
    <name type="scientific">Citricoccus nitrophenolicus</name>
    <dbReference type="NCBI Taxonomy" id="863575"/>
    <lineage>
        <taxon>Bacteria</taxon>
        <taxon>Bacillati</taxon>
        <taxon>Actinomycetota</taxon>
        <taxon>Actinomycetes</taxon>
        <taxon>Micrococcales</taxon>
        <taxon>Micrococcaceae</taxon>
        <taxon>Citricoccus</taxon>
    </lineage>
</organism>